<evidence type="ECO:0000256" key="5">
    <source>
        <dbReference type="ARBA" id="ARBA00022691"/>
    </source>
</evidence>
<gene>
    <name evidence="6" type="primary">rsmI</name>
    <name evidence="8" type="ORF">SAMN05443507_10851</name>
</gene>
<dbReference type="Proteomes" id="UP000184016">
    <property type="component" value="Unassembled WGS sequence"/>
</dbReference>
<dbReference type="Gene3D" id="3.30.950.10">
    <property type="entry name" value="Methyltransferase, Cobalt-precorrin-4 Transmethylase, Domain 2"/>
    <property type="match status" value="1"/>
</dbReference>
<evidence type="ECO:0000256" key="2">
    <source>
        <dbReference type="ARBA" id="ARBA00022552"/>
    </source>
</evidence>
<protein>
    <recommendedName>
        <fullName evidence="6">Ribosomal RNA small subunit methyltransferase I</fullName>
        <ecNumber evidence="6">2.1.1.198</ecNumber>
    </recommendedName>
    <alternativeName>
        <fullName evidence="6">16S rRNA 2'-O-ribose C1402 methyltransferase</fullName>
    </alternativeName>
    <alternativeName>
        <fullName evidence="6">rRNA (cytidine-2'-O-)-methyltransferase RsmI</fullName>
    </alternativeName>
</protein>
<feature type="domain" description="Tetrapyrrole methylase" evidence="7">
    <location>
        <begin position="13"/>
        <end position="213"/>
    </location>
</feature>
<comment type="similarity">
    <text evidence="6">Belongs to the methyltransferase superfamily. RsmI family.</text>
</comment>
<dbReference type="EC" id="2.1.1.198" evidence="6"/>
<dbReference type="InterPro" id="IPR014776">
    <property type="entry name" value="4pyrrole_Mease_sub2"/>
</dbReference>
<keyword evidence="4 6" id="KW-0808">Transferase</keyword>
<name>A0A1M6PJD9_9BACL</name>
<dbReference type="HAMAP" id="MF_01877">
    <property type="entry name" value="16SrRNA_methyltr_I"/>
    <property type="match status" value="1"/>
</dbReference>
<dbReference type="EMBL" id="FRAF01000008">
    <property type="protein sequence ID" value="SHK08072.1"/>
    <property type="molecule type" value="Genomic_DNA"/>
</dbReference>
<dbReference type="InterPro" id="IPR000878">
    <property type="entry name" value="4pyrrol_Mease"/>
</dbReference>
<dbReference type="GO" id="GO:0070677">
    <property type="term" value="F:rRNA (cytosine-2'-O-)-methyltransferase activity"/>
    <property type="evidence" value="ECO:0007669"/>
    <property type="project" value="UniProtKB-UniRule"/>
</dbReference>
<dbReference type="PANTHER" id="PTHR46111:SF1">
    <property type="entry name" value="RIBOSOMAL RNA SMALL SUBUNIT METHYLTRANSFERASE I"/>
    <property type="match status" value="1"/>
</dbReference>
<dbReference type="OrthoDB" id="9809084at2"/>
<dbReference type="STRING" id="1830138.SAMN05443507_10851"/>
<keyword evidence="2 6" id="KW-0698">rRNA processing</keyword>
<organism evidence="8 9">
    <name type="scientific">Alicyclobacillus tolerans</name>
    <dbReference type="NCBI Taxonomy" id="90970"/>
    <lineage>
        <taxon>Bacteria</taxon>
        <taxon>Bacillati</taxon>
        <taxon>Bacillota</taxon>
        <taxon>Bacilli</taxon>
        <taxon>Bacillales</taxon>
        <taxon>Alicyclobacillaceae</taxon>
        <taxon>Alicyclobacillus</taxon>
    </lineage>
</organism>
<comment type="catalytic activity">
    <reaction evidence="6">
        <text>cytidine(1402) in 16S rRNA + S-adenosyl-L-methionine = 2'-O-methylcytidine(1402) in 16S rRNA + S-adenosyl-L-homocysteine + H(+)</text>
        <dbReference type="Rhea" id="RHEA:42924"/>
        <dbReference type="Rhea" id="RHEA-COMP:10285"/>
        <dbReference type="Rhea" id="RHEA-COMP:10286"/>
        <dbReference type="ChEBI" id="CHEBI:15378"/>
        <dbReference type="ChEBI" id="CHEBI:57856"/>
        <dbReference type="ChEBI" id="CHEBI:59789"/>
        <dbReference type="ChEBI" id="CHEBI:74495"/>
        <dbReference type="ChEBI" id="CHEBI:82748"/>
        <dbReference type="EC" id="2.1.1.198"/>
    </reaction>
</comment>
<evidence type="ECO:0000256" key="6">
    <source>
        <dbReference type="HAMAP-Rule" id="MF_01877"/>
    </source>
</evidence>
<keyword evidence="5 6" id="KW-0949">S-adenosyl-L-methionine</keyword>
<dbReference type="Gene3D" id="3.40.1010.10">
    <property type="entry name" value="Cobalt-precorrin-4 Transmethylase, Domain 1"/>
    <property type="match status" value="1"/>
</dbReference>
<keyword evidence="9" id="KW-1185">Reference proteome</keyword>
<evidence type="ECO:0000256" key="1">
    <source>
        <dbReference type="ARBA" id="ARBA00022490"/>
    </source>
</evidence>
<evidence type="ECO:0000259" key="7">
    <source>
        <dbReference type="Pfam" id="PF00590"/>
    </source>
</evidence>
<dbReference type="NCBIfam" id="TIGR00096">
    <property type="entry name" value="16S rRNA (cytidine(1402)-2'-O)-methyltransferase"/>
    <property type="match status" value="1"/>
</dbReference>
<reference evidence="9" key="1">
    <citation type="submission" date="2016-11" db="EMBL/GenBank/DDBJ databases">
        <authorList>
            <person name="Varghese N."/>
            <person name="Submissions S."/>
        </authorList>
    </citation>
    <scope>NUCLEOTIDE SEQUENCE [LARGE SCALE GENOMIC DNA]</scope>
    <source>
        <strain evidence="9">USBA-503</strain>
    </source>
</reference>
<keyword evidence="1 6" id="KW-0963">Cytoplasm</keyword>
<dbReference type="InterPro" id="IPR014777">
    <property type="entry name" value="4pyrrole_Mease_sub1"/>
</dbReference>
<dbReference type="InterPro" id="IPR035996">
    <property type="entry name" value="4pyrrol_Methylase_sf"/>
</dbReference>
<accession>A0A1M6PJD9</accession>
<dbReference type="FunFam" id="3.40.1010.10:FF:000007">
    <property type="entry name" value="Ribosomal RNA small subunit methyltransferase I"/>
    <property type="match status" value="1"/>
</dbReference>
<dbReference type="GO" id="GO:0005737">
    <property type="term" value="C:cytoplasm"/>
    <property type="evidence" value="ECO:0007669"/>
    <property type="project" value="UniProtKB-SubCell"/>
</dbReference>
<evidence type="ECO:0000256" key="4">
    <source>
        <dbReference type="ARBA" id="ARBA00022679"/>
    </source>
</evidence>
<evidence type="ECO:0000313" key="8">
    <source>
        <dbReference type="EMBL" id="SHK08072.1"/>
    </source>
</evidence>
<proteinExistence type="inferred from homology"/>
<comment type="subcellular location">
    <subcellularLocation>
        <location evidence="6">Cytoplasm</location>
    </subcellularLocation>
</comment>
<dbReference type="PANTHER" id="PTHR46111">
    <property type="entry name" value="RIBOSOMAL RNA SMALL SUBUNIT METHYLTRANSFERASE I"/>
    <property type="match status" value="1"/>
</dbReference>
<dbReference type="CDD" id="cd11648">
    <property type="entry name" value="RsmI"/>
    <property type="match status" value="1"/>
</dbReference>
<comment type="function">
    <text evidence="6">Catalyzes the 2'-O-methylation of the ribose of cytidine 1402 (C1402) in 16S rRNA.</text>
</comment>
<evidence type="ECO:0000256" key="3">
    <source>
        <dbReference type="ARBA" id="ARBA00022603"/>
    </source>
</evidence>
<dbReference type="AlphaFoldDB" id="A0A1M6PJD9"/>
<evidence type="ECO:0000313" key="9">
    <source>
        <dbReference type="Proteomes" id="UP000184016"/>
    </source>
</evidence>
<dbReference type="SUPFAM" id="SSF53790">
    <property type="entry name" value="Tetrapyrrole methylase"/>
    <property type="match status" value="1"/>
</dbReference>
<keyword evidence="3 6" id="KW-0489">Methyltransferase</keyword>
<sequence>MVKMKSFGDTGPKLYLCSTPIGNLDDVTPRLLETLASAELLAAEDTRQTRKLLSRYQIHAKRLISFHEHNSNHRLPILVSAWENGDSVALVTDAGTPCVSDPGQSAVRAAIQMGVPVIPIPGASAVLSALVVSGLTSERFAFHGFLSRDKKNARRELAAYQHYQGSLVIYEAPHRLQTTLQLVKEMFPNCPMAVCKELTKQHETVWRGSVEEIESEISSEEIRGEFVLVLDLAEYALSSTVMDTEKESLDKQMAEESPLEYALDEVNVAMAEGQSMRDAVREVAKRLAVSRSQLYQLALKQLSQGDS</sequence>
<dbReference type="InterPro" id="IPR008189">
    <property type="entry name" value="rRNA_ssu_MeTfrase_I"/>
</dbReference>
<dbReference type="FunFam" id="3.30.950.10:FF:000002">
    <property type="entry name" value="Ribosomal RNA small subunit methyltransferase I"/>
    <property type="match status" value="1"/>
</dbReference>
<dbReference type="Pfam" id="PF00590">
    <property type="entry name" value="TP_methylase"/>
    <property type="match status" value="1"/>
</dbReference>
<dbReference type="PIRSF" id="PIRSF005917">
    <property type="entry name" value="MTase_YraL"/>
    <property type="match status" value="1"/>
</dbReference>